<dbReference type="AlphaFoldDB" id="A0A2P9HCT0"/>
<protein>
    <submittedName>
        <fullName evidence="1">Uncharacterized protein</fullName>
    </submittedName>
</protein>
<organism evidence="1 2">
    <name type="scientific">Ochrobactrum soli</name>
    <dbReference type="NCBI Taxonomy" id="2448455"/>
    <lineage>
        <taxon>Bacteria</taxon>
        <taxon>Pseudomonadati</taxon>
        <taxon>Pseudomonadota</taxon>
        <taxon>Alphaproteobacteria</taxon>
        <taxon>Hyphomicrobiales</taxon>
        <taxon>Brucellaceae</taxon>
        <taxon>Brucella/Ochrobactrum group</taxon>
        <taxon>Ochrobactrum</taxon>
    </lineage>
</organism>
<accession>A0A2P9HCT0</accession>
<evidence type="ECO:0000313" key="2">
    <source>
        <dbReference type="Proteomes" id="UP000246073"/>
    </source>
</evidence>
<sequence length="38" mass="4419">MRLGLEPTLPFETKTPVCFTQIGVFIRRPKFIIQVLTK</sequence>
<reference evidence="2" key="1">
    <citation type="submission" date="2017-12" db="EMBL/GenBank/DDBJ databases">
        <authorList>
            <person name="Diaz M."/>
        </authorList>
    </citation>
    <scope>NUCLEOTIDE SEQUENCE [LARGE SCALE GENOMIC DNA]</scope>
    <source>
        <strain evidence="2">FI11154</strain>
    </source>
</reference>
<name>A0A2P9HCT0_9HYPH</name>
<gene>
    <name evidence="1" type="ORF">OHAE_4663</name>
</gene>
<proteinExistence type="predicted"/>
<evidence type="ECO:0000313" key="1">
    <source>
        <dbReference type="EMBL" id="SPL61871.1"/>
    </source>
</evidence>
<dbReference type="Proteomes" id="UP000246073">
    <property type="component" value="Unassembled WGS sequence"/>
</dbReference>
<dbReference type="EMBL" id="OOFM01000001">
    <property type="protein sequence ID" value="SPL61871.1"/>
    <property type="molecule type" value="Genomic_DNA"/>
</dbReference>